<organism evidence="1 2">
    <name type="scientific">Ajellomyces capsulatus</name>
    <name type="common">Darling's disease fungus</name>
    <name type="synonym">Histoplasma capsulatum</name>
    <dbReference type="NCBI Taxonomy" id="5037"/>
    <lineage>
        <taxon>Eukaryota</taxon>
        <taxon>Fungi</taxon>
        <taxon>Dikarya</taxon>
        <taxon>Ascomycota</taxon>
        <taxon>Pezizomycotina</taxon>
        <taxon>Eurotiomycetes</taxon>
        <taxon>Eurotiomycetidae</taxon>
        <taxon>Onygenales</taxon>
        <taxon>Ajellomycetaceae</taxon>
        <taxon>Histoplasma</taxon>
    </lineage>
</organism>
<reference evidence="1 2" key="1">
    <citation type="submission" date="2021-01" db="EMBL/GenBank/DDBJ databases">
        <title>Chromosome-level genome assembly of a human fungal pathogen reveals clustering of transcriptionally co-regulated genes.</title>
        <authorList>
            <person name="Voorhies M."/>
            <person name="Cohen S."/>
            <person name="Shea T.P."/>
            <person name="Petrus S."/>
            <person name="Munoz J.F."/>
            <person name="Poplawski S."/>
            <person name="Goldman W.E."/>
            <person name="Michael T."/>
            <person name="Cuomo C.A."/>
            <person name="Sil A."/>
            <person name="Beyhan S."/>
        </authorList>
    </citation>
    <scope>NUCLEOTIDE SEQUENCE [LARGE SCALE GENOMIC DNA]</scope>
    <source>
        <strain evidence="1 2">G184AR</strain>
    </source>
</reference>
<gene>
    <name evidence="1" type="ORF">I7I52_10027</name>
</gene>
<comment type="caution">
    <text evidence="1">The sequence shown here is derived from an EMBL/GenBank/DDBJ whole genome shotgun (WGS) entry which is preliminary data.</text>
</comment>
<dbReference type="Proteomes" id="UP000670092">
    <property type="component" value="Unassembled WGS sequence"/>
</dbReference>
<dbReference type="VEuPathDB" id="FungiDB:I7I52_10027"/>
<protein>
    <submittedName>
        <fullName evidence="1">Uncharacterized protein</fullName>
    </submittedName>
</protein>
<sequence>MSNETYIYFVKLHLQISTFSFQTPHYIQQPRPFRLNPSKNLHFSHSVHPQPILLMILLQTIPTILLMHALPSLRPAHPSRLRVRKYTHHLLGHRQLGINRRGERVYQLGPVLVPYPQHSAAV</sequence>
<name>A0A8H7Z091_AJECA</name>
<dbReference type="AlphaFoldDB" id="A0A8H7Z091"/>
<dbReference type="EMBL" id="JAEVHI010000002">
    <property type="protein sequence ID" value="KAG5299648.1"/>
    <property type="molecule type" value="Genomic_DNA"/>
</dbReference>
<accession>A0A8H7Z091</accession>
<evidence type="ECO:0000313" key="1">
    <source>
        <dbReference type="EMBL" id="KAG5299648.1"/>
    </source>
</evidence>
<evidence type="ECO:0000313" key="2">
    <source>
        <dbReference type="Proteomes" id="UP000670092"/>
    </source>
</evidence>
<proteinExistence type="predicted"/>